<keyword evidence="1" id="KW-0863">Zinc-finger</keyword>
<dbReference type="EMBL" id="VOKX01000009">
    <property type="protein sequence ID" value="KAB7850011.1"/>
    <property type="molecule type" value="Genomic_DNA"/>
</dbReference>
<dbReference type="InterPro" id="IPR007527">
    <property type="entry name" value="Znf_SWIM"/>
</dbReference>
<dbReference type="RefSeq" id="WP_152262593.1">
    <property type="nucleotide sequence ID" value="NZ_VOKX01000009.1"/>
</dbReference>
<dbReference type="PANTHER" id="PTHR38133">
    <property type="entry name" value="SLR1429 PROTEIN"/>
    <property type="match status" value="1"/>
</dbReference>
<name>A0A5N5WCG3_STRMB</name>
<gene>
    <name evidence="4" type="ORF">FRZ00_05175</name>
</gene>
<sequence>MTSTATRRATAPRRTASTRRKQPAPDSTWWSRRWTRALESLGATYPNPRLPRGRTLARQGAVQGLTVRPGEVIARVELAKTGYDVTLRLPVFDDDEWSAGVRVLAGQLRHAASLLEGRMPEDIDDTLGKAGLALFPRRGELSSHCDCRDGGDPCSHGAAVHYAFADALQDNPFLLPALRGRSGERLLAELRAARSGGPADASADASTAPEAVTASELPASATYFTGGDLSAVPLHPQPPADPARRLRRLGPPPGGSPADAELLAAAVERAAAHAWRTAGGSA</sequence>
<comment type="caution">
    <text evidence="4">The sequence shown here is derived from an EMBL/GenBank/DDBJ whole genome shotgun (WGS) entry which is preliminary data.</text>
</comment>
<reference evidence="4 5" key="1">
    <citation type="journal article" date="2019" name="Microb. Cell Fact.">
        <title>Exploring novel herbicidin analogues by transcriptional regulator overexpression and MS/MS molecular networking.</title>
        <authorList>
            <person name="Shi Y."/>
            <person name="Gu R."/>
            <person name="Li Y."/>
            <person name="Wang X."/>
            <person name="Ren W."/>
            <person name="Li X."/>
            <person name="Wang L."/>
            <person name="Xie Y."/>
            <person name="Hong B."/>
        </authorList>
    </citation>
    <scope>NUCLEOTIDE SEQUENCE [LARGE SCALE GENOMIC DNA]</scope>
    <source>
        <strain evidence="4 5">US-43</strain>
    </source>
</reference>
<feature type="domain" description="SWIM-type" evidence="3">
    <location>
        <begin position="130"/>
        <end position="165"/>
    </location>
</feature>
<feature type="region of interest" description="Disordered" evidence="2">
    <location>
        <begin position="1"/>
        <end position="28"/>
    </location>
</feature>
<keyword evidence="1" id="KW-0479">Metal-binding</keyword>
<evidence type="ECO:0000313" key="4">
    <source>
        <dbReference type="EMBL" id="KAB7850011.1"/>
    </source>
</evidence>
<dbReference type="PANTHER" id="PTHR38133:SF1">
    <property type="entry name" value="SLR1429 PROTEIN"/>
    <property type="match status" value="1"/>
</dbReference>
<evidence type="ECO:0000256" key="2">
    <source>
        <dbReference type="SAM" id="MobiDB-lite"/>
    </source>
</evidence>
<keyword evidence="5" id="KW-1185">Reference proteome</keyword>
<dbReference type="AlphaFoldDB" id="A0A5N5WCG3"/>
<dbReference type="GO" id="GO:0008270">
    <property type="term" value="F:zinc ion binding"/>
    <property type="evidence" value="ECO:0007669"/>
    <property type="project" value="UniProtKB-KW"/>
</dbReference>
<feature type="compositionally biased region" description="Low complexity" evidence="2">
    <location>
        <begin position="1"/>
        <end position="15"/>
    </location>
</feature>
<keyword evidence="1" id="KW-0862">Zinc</keyword>
<dbReference type="PROSITE" id="PS50966">
    <property type="entry name" value="ZF_SWIM"/>
    <property type="match status" value="1"/>
</dbReference>
<feature type="region of interest" description="Disordered" evidence="2">
    <location>
        <begin position="228"/>
        <end position="260"/>
    </location>
</feature>
<dbReference type="Proteomes" id="UP000327000">
    <property type="component" value="Unassembled WGS sequence"/>
</dbReference>
<evidence type="ECO:0000313" key="5">
    <source>
        <dbReference type="Proteomes" id="UP000327000"/>
    </source>
</evidence>
<protein>
    <recommendedName>
        <fullName evidence="3">SWIM-type domain-containing protein</fullName>
    </recommendedName>
</protein>
<evidence type="ECO:0000259" key="3">
    <source>
        <dbReference type="PROSITE" id="PS50966"/>
    </source>
</evidence>
<organism evidence="4 5">
    <name type="scientific">Streptomyces mobaraensis</name>
    <name type="common">Streptoverticillium mobaraense</name>
    <dbReference type="NCBI Taxonomy" id="35621"/>
    <lineage>
        <taxon>Bacteria</taxon>
        <taxon>Bacillati</taxon>
        <taxon>Actinomycetota</taxon>
        <taxon>Actinomycetes</taxon>
        <taxon>Kitasatosporales</taxon>
        <taxon>Streptomycetaceae</taxon>
        <taxon>Streptomyces</taxon>
    </lineage>
</organism>
<accession>A0A5N5WCG3</accession>
<dbReference type="OrthoDB" id="188274at2"/>
<proteinExistence type="predicted"/>
<evidence type="ECO:0000256" key="1">
    <source>
        <dbReference type="PROSITE-ProRule" id="PRU00325"/>
    </source>
</evidence>